<gene>
    <name evidence="1" type="ORF">Mal4_05070</name>
</gene>
<keyword evidence="1" id="KW-0223">Dioxygenase</keyword>
<evidence type="ECO:0000313" key="1">
    <source>
        <dbReference type="EMBL" id="QDU36223.1"/>
    </source>
</evidence>
<dbReference type="Pfam" id="PF13620">
    <property type="entry name" value="CarboxypepD_reg"/>
    <property type="match status" value="1"/>
</dbReference>
<reference evidence="1 2" key="1">
    <citation type="submission" date="2019-02" db="EMBL/GenBank/DDBJ databases">
        <title>Deep-cultivation of Planctomycetes and their phenomic and genomic characterization uncovers novel biology.</title>
        <authorList>
            <person name="Wiegand S."/>
            <person name="Jogler M."/>
            <person name="Boedeker C."/>
            <person name="Pinto D."/>
            <person name="Vollmers J."/>
            <person name="Rivas-Marin E."/>
            <person name="Kohn T."/>
            <person name="Peeters S.H."/>
            <person name="Heuer A."/>
            <person name="Rast P."/>
            <person name="Oberbeckmann S."/>
            <person name="Bunk B."/>
            <person name="Jeske O."/>
            <person name="Meyerdierks A."/>
            <person name="Storesund J.E."/>
            <person name="Kallscheuer N."/>
            <person name="Luecker S."/>
            <person name="Lage O.M."/>
            <person name="Pohl T."/>
            <person name="Merkel B.J."/>
            <person name="Hornburger P."/>
            <person name="Mueller R.-W."/>
            <person name="Bruemmer F."/>
            <person name="Labrenz M."/>
            <person name="Spormann A.M."/>
            <person name="Op den Camp H."/>
            <person name="Overmann J."/>
            <person name="Amann R."/>
            <person name="Jetten M.S.M."/>
            <person name="Mascher T."/>
            <person name="Medema M.H."/>
            <person name="Devos D.P."/>
            <person name="Kaster A.-K."/>
            <person name="Ovreas L."/>
            <person name="Rohde M."/>
            <person name="Galperin M.Y."/>
            <person name="Jogler C."/>
        </authorList>
    </citation>
    <scope>NUCLEOTIDE SEQUENCE [LARGE SCALE GENOMIC DNA]</scope>
    <source>
        <strain evidence="1 2">Mal4</strain>
    </source>
</reference>
<keyword evidence="2" id="KW-1185">Reference proteome</keyword>
<dbReference type="RefSeq" id="WP_197444029.1">
    <property type="nucleotide sequence ID" value="NZ_CP036275.1"/>
</dbReference>
<sequence length="693" mass="76809">MTRTRLTLTDAVSVFLLLCAAFLCVGNHSVSAESSHELAGRVVDEDGAPVANALVTGRLTYDEPIRELGQTDEEGRFRVQLDESASPDHVRLFVRAEGFGLADARGEEFDASNSENSDATLTLPRAVPIRGQLVDTAGHPAAGVRVRPYRVLRFGEDRRSPLAEAAADVEWVRELERKGRTVVYVDRSSELLLPWVETDAEGRFVIDSVGPDCLVGLMALGTRVEATTILVRSDDGEGFNIGYQRGEPELTVHPHSNIRQTVQPSVPLMGKVVEAETGQPVPSVTVSPWRGPGFSFFRAERLIASTTDANGDYALPGLPIGESRIFAAPPEDIWMVAVERQPNLADEDLLTRTDFKMPRGVTVTGRVTDMTTGKPVAGRIEAYVFVDNPHLESLKPSSLSTDRHTATVDDNGRFAIQVLPGPGILGFLASEGDEYRRGSGWDTIEHHRYREEERHSMFRTEPTYVTAWNHHLVVEIDPPADAETHTIDLVVGEKTIEVPLEFVRPSGGPSQVYYSNETSDNGPFSLVKFDFGQQQLGPGTIRFFEEEPGRVTQARSRDYKWAGWTWVEPTDKKARIELVESSTVRGRVVDAAGRPVAEAALRTPYLYDPTQKQAQFPSQPDDGYYPHTDDEGRFELVGLPADLPLTVEISIRDFAANRILDKRILLNDVELEVGETRDLGDIRFDELDRPDRE</sequence>
<dbReference type="SUPFAM" id="SSF49464">
    <property type="entry name" value="Carboxypeptidase regulatory domain-like"/>
    <property type="match status" value="1"/>
</dbReference>
<keyword evidence="1" id="KW-0560">Oxidoreductase</keyword>
<name>A0A517Z176_9PLAN</name>
<dbReference type="EMBL" id="CP036275">
    <property type="protein sequence ID" value="QDU36223.1"/>
    <property type="molecule type" value="Genomic_DNA"/>
</dbReference>
<accession>A0A517Z176</accession>
<evidence type="ECO:0000313" key="2">
    <source>
        <dbReference type="Proteomes" id="UP000320496"/>
    </source>
</evidence>
<dbReference type="InterPro" id="IPR008969">
    <property type="entry name" value="CarboxyPept-like_regulatory"/>
</dbReference>
<dbReference type="Proteomes" id="UP000320496">
    <property type="component" value="Chromosome"/>
</dbReference>
<dbReference type="KEGG" id="mri:Mal4_05070"/>
<dbReference type="AlphaFoldDB" id="A0A517Z176"/>
<dbReference type="GO" id="GO:0051213">
    <property type="term" value="F:dioxygenase activity"/>
    <property type="evidence" value="ECO:0007669"/>
    <property type="project" value="UniProtKB-KW"/>
</dbReference>
<protein>
    <submittedName>
        <fullName evidence="1">Dioxygenase</fullName>
    </submittedName>
</protein>
<organism evidence="1 2">
    <name type="scientific">Maioricimonas rarisocia</name>
    <dbReference type="NCBI Taxonomy" id="2528026"/>
    <lineage>
        <taxon>Bacteria</taxon>
        <taxon>Pseudomonadati</taxon>
        <taxon>Planctomycetota</taxon>
        <taxon>Planctomycetia</taxon>
        <taxon>Planctomycetales</taxon>
        <taxon>Planctomycetaceae</taxon>
        <taxon>Maioricimonas</taxon>
    </lineage>
</organism>
<proteinExistence type="predicted"/>